<organism evidence="2 3">
    <name type="scientific">Cerrena zonata</name>
    <dbReference type="NCBI Taxonomy" id="2478898"/>
    <lineage>
        <taxon>Eukaryota</taxon>
        <taxon>Fungi</taxon>
        <taxon>Dikarya</taxon>
        <taxon>Basidiomycota</taxon>
        <taxon>Agaricomycotina</taxon>
        <taxon>Agaricomycetes</taxon>
        <taxon>Polyporales</taxon>
        <taxon>Cerrenaceae</taxon>
        <taxon>Cerrena</taxon>
    </lineage>
</organism>
<gene>
    <name evidence="2" type="ORF">QCA50_013872</name>
</gene>
<dbReference type="InterPro" id="IPR051678">
    <property type="entry name" value="AGP_Transferase"/>
</dbReference>
<feature type="region of interest" description="Disordered" evidence="1">
    <location>
        <begin position="559"/>
        <end position="592"/>
    </location>
</feature>
<dbReference type="InterPro" id="IPR011009">
    <property type="entry name" value="Kinase-like_dom_sf"/>
</dbReference>
<dbReference type="Proteomes" id="UP001385951">
    <property type="component" value="Unassembled WGS sequence"/>
</dbReference>
<evidence type="ECO:0000313" key="2">
    <source>
        <dbReference type="EMBL" id="KAK7683199.1"/>
    </source>
</evidence>
<name>A0AAW0FYD5_9APHY</name>
<feature type="region of interest" description="Disordered" evidence="1">
    <location>
        <begin position="17"/>
        <end position="37"/>
    </location>
</feature>
<feature type="compositionally biased region" description="Polar residues" evidence="1">
    <location>
        <begin position="28"/>
        <end position="37"/>
    </location>
</feature>
<proteinExistence type="predicted"/>
<evidence type="ECO:0000256" key="1">
    <source>
        <dbReference type="SAM" id="MobiDB-lite"/>
    </source>
</evidence>
<sequence length="661" mass="74664">MRRDNATQVLNGSVHKMEPAEKLHRPSLTPTMTQTSQPRLQWNWDAEHADRKLEAKADATLRDTPPFQVDRKLLKDIVHEKMGAAVARVKFLGAGTFHKGYLITLVDGQEVVARVARRFMPHLKTESEVATMRYLRERTNIPVPTVYHYDSNPYNRLGGEFIIMSKASGVPINTVFHSMSHSELMAFMENLAMLVIPLYAHRFPKIGSLYTGSDPDSAYDSTSAVPTPKATHHFPRSVALTPVPTQHTFKRLQSEFHIGPIISWPFFGSGRGDLKHPDEINRGPWSSTHEYFKACVQREMTGVVLENEGKAAPHRLHLDPDEIHSSRHHHMEAVPGDESDNSDEYDWEESEEEWEGPGHSMYRDYRRMQRTTFLVAHLKQREEKVKEEMTRFVKLMERLHSALHEDSGGGNEGFALDCHDLSLENVFVDENDVTKITCIIDWESTTTRPLWASAHVPALLQTSPFTAKLFRATVEKLAKRPDRIIVNNEIRDLAAVAHEWLYHEAAGVRLRMAHRAIEWDGWEEGLVESILGPEDQEDEWFKSWEGDTTEDTDTLDAETQVATDDSPRTDASPTLTGSESEGEATSGRPVGKPKVPLVAKVVAAEKEKEKLLNATGDYCGGRGGELGRRLEAWLTVNGDAEGRVELGRKWKGDHEEEVKVA</sequence>
<dbReference type="PANTHER" id="PTHR21310">
    <property type="entry name" value="AMINOGLYCOSIDE PHOSPHOTRANSFERASE-RELATED-RELATED"/>
    <property type="match status" value="1"/>
</dbReference>
<comment type="caution">
    <text evidence="2">The sequence shown here is derived from an EMBL/GenBank/DDBJ whole genome shotgun (WGS) entry which is preliminary data.</text>
</comment>
<dbReference type="EMBL" id="JASBNA010000032">
    <property type="protein sequence ID" value="KAK7683199.1"/>
    <property type="molecule type" value="Genomic_DNA"/>
</dbReference>
<dbReference type="PANTHER" id="PTHR21310:SF13">
    <property type="entry name" value="AMINOGLYCOSIDE PHOSPHOTRANSFERASE DOMAIN-CONTAINING PROTEIN"/>
    <property type="match status" value="1"/>
</dbReference>
<reference evidence="2 3" key="1">
    <citation type="submission" date="2022-09" db="EMBL/GenBank/DDBJ databases">
        <authorList>
            <person name="Palmer J.M."/>
        </authorList>
    </citation>
    <scope>NUCLEOTIDE SEQUENCE [LARGE SCALE GENOMIC DNA]</scope>
    <source>
        <strain evidence="2 3">DSM 7382</strain>
    </source>
</reference>
<protein>
    <recommendedName>
        <fullName evidence="4">Aminoglycoside phosphotransferase domain-containing protein</fullName>
    </recommendedName>
</protein>
<dbReference type="SUPFAM" id="SSF56112">
    <property type="entry name" value="Protein kinase-like (PK-like)"/>
    <property type="match status" value="1"/>
</dbReference>
<dbReference type="AlphaFoldDB" id="A0AAW0FYD5"/>
<evidence type="ECO:0000313" key="3">
    <source>
        <dbReference type="Proteomes" id="UP001385951"/>
    </source>
</evidence>
<dbReference type="Gene3D" id="3.30.200.20">
    <property type="entry name" value="Phosphorylase Kinase, domain 1"/>
    <property type="match status" value="1"/>
</dbReference>
<accession>A0AAW0FYD5</accession>
<keyword evidence="3" id="KW-1185">Reference proteome</keyword>
<feature type="compositionally biased region" description="Polar residues" evidence="1">
    <location>
        <begin position="569"/>
        <end position="579"/>
    </location>
</feature>
<evidence type="ECO:0008006" key="4">
    <source>
        <dbReference type="Google" id="ProtNLM"/>
    </source>
</evidence>